<evidence type="ECO:0000313" key="2">
    <source>
        <dbReference type="Proteomes" id="UP000248329"/>
    </source>
</evidence>
<name>A0AC61L138_9EURY</name>
<reference evidence="1" key="1">
    <citation type="submission" date="2018-01" db="EMBL/GenBank/DDBJ databases">
        <authorList>
            <person name="Krukenberg V."/>
        </authorList>
    </citation>
    <scope>NUCLEOTIDE SEQUENCE</scope>
    <source>
        <strain evidence="1">E20ANME2</strain>
    </source>
</reference>
<evidence type="ECO:0000313" key="1">
    <source>
        <dbReference type="EMBL" id="PXF59642.1"/>
    </source>
</evidence>
<accession>A0AC61L138</accession>
<comment type="caution">
    <text evidence="1">The sequence shown here is derived from an EMBL/GenBank/DDBJ whole genome shotgun (WGS) entry which is preliminary data.</text>
</comment>
<dbReference type="EMBL" id="PQXF01000023">
    <property type="protein sequence ID" value="PXF59642.1"/>
    <property type="molecule type" value="Genomic_DNA"/>
</dbReference>
<protein>
    <submittedName>
        <fullName evidence="1">Metallophosphoesterase</fullName>
    </submittedName>
</protein>
<gene>
    <name evidence="1" type="ORF">C4B59_11190</name>
</gene>
<organism evidence="1 2">
    <name type="scientific">Candidatus Methanogaster sp</name>
    <dbReference type="NCBI Taxonomy" id="3386292"/>
    <lineage>
        <taxon>Archaea</taxon>
        <taxon>Methanobacteriati</taxon>
        <taxon>Methanobacteriota</taxon>
        <taxon>Stenosarchaea group</taxon>
        <taxon>Methanomicrobia</taxon>
        <taxon>Methanosarcinales</taxon>
        <taxon>ANME-2 cluster</taxon>
        <taxon>Candidatus Methanogasteraceae</taxon>
        <taxon>Candidatus Methanogaster</taxon>
    </lineage>
</organism>
<proteinExistence type="predicted"/>
<dbReference type="Proteomes" id="UP000248329">
    <property type="component" value="Unassembled WGS sequence"/>
</dbReference>
<sequence length="218" mass="23171">MRLLTISDPHGDYVHVPLIVREAERGGSIDATLIAGDITNFGPDELTYELLDLLEPLGCPMLAIPGNCDQRSILTTLDASKAVNLDGAVHTIENVTFAGIGGSNPTPFDTPFERSEEEIKAMLDDILIRADKGGGTIVLLSHAPPKNTLDRIPGGNAGSDALARAIGKVDLIVCGHIHEDQGEMTRQGTEIVNVGQVSQGRSAVITIDEGIEVQFNNI</sequence>